<accession>A0A3G5A1F2</accession>
<keyword evidence="1" id="KW-0677">Repeat</keyword>
<organism evidence="3">
    <name type="scientific">Faunusvirus sp</name>
    <dbReference type="NCBI Taxonomy" id="2487766"/>
    <lineage>
        <taxon>Viruses</taxon>
        <taxon>Varidnaviria</taxon>
        <taxon>Bamfordvirae</taxon>
        <taxon>Nucleocytoviricota</taxon>
        <taxon>Megaviricetes</taxon>
        <taxon>Imitervirales</taxon>
        <taxon>Mimiviridae</taxon>
    </lineage>
</organism>
<evidence type="ECO:0000256" key="1">
    <source>
        <dbReference type="ARBA" id="ARBA00022737"/>
    </source>
</evidence>
<dbReference type="PROSITE" id="PS50297">
    <property type="entry name" value="ANK_REP_REGION"/>
    <property type="match status" value="1"/>
</dbReference>
<dbReference type="PANTHER" id="PTHR24173">
    <property type="entry name" value="ANKYRIN REPEAT CONTAINING"/>
    <property type="match status" value="1"/>
</dbReference>
<protein>
    <submittedName>
        <fullName evidence="3">Putative neurogenic locus notch-like protein 2-like protein</fullName>
    </submittedName>
</protein>
<keyword evidence="2" id="KW-0040">ANK repeat</keyword>
<gene>
    <name evidence="3" type="ORF">Faunusvirus39_2</name>
</gene>
<sequence>MNLYTNCTHGTYRPAWCPKCDVYNFWCYASGRAIDKCLKYIDTYTEFYNERVYVYTFGDLTPFMIACIYNLPDVALRLVKCDIDLTICDRSGRNAFMLACHCGLSNVACAIVDKTKNLNGITCGNDTYLTYACTHAYDCEAVVIEIIDRIYSINSVDINTQNNDGQTALIIATKDDNQKIVSRLIHENAEINKIDIHGKTALCYAIVLSDKTIAIELIKNGANIDIYYAASTLDILSETLMVTINTNYYSRILADWMPIFLSKPLTQFYIEYIYEKIWITNMVVGVSNNKLNAILLYALVSQNSDIIVTMINRQFDFIKYIDVIGDCKLDKACKYIMSIYRDIIIATINDDKILAVNAMRDCFRKTYVPSLINMICEFII</sequence>
<evidence type="ECO:0000313" key="3">
    <source>
        <dbReference type="EMBL" id="AYV79693.1"/>
    </source>
</evidence>
<evidence type="ECO:0000256" key="2">
    <source>
        <dbReference type="ARBA" id="ARBA00023043"/>
    </source>
</evidence>
<reference evidence="3" key="1">
    <citation type="submission" date="2018-10" db="EMBL/GenBank/DDBJ databases">
        <title>Hidden diversity of soil giant viruses.</title>
        <authorList>
            <person name="Schulz F."/>
            <person name="Alteio L."/>
            <person name="Goudeau D."/>
            <person name="Ryan E.M."/>
            <person name="Malmstrom R.R."/>
            <person name="Blanchard J."/>
            <person name="Woyke T."/>
        </authorList>
    </citation>
    <scope>NUCLEOTIDE SEQUENCE</scope>
    <source>
        <strain evidence="3">FNV1</strain>
    </source>
</reference>
<proteinExistence type="predicted"/>
<dbReference type="InterPro" id="IPR002110">
    <property type="entry name" value="Ankyrin_rpt"/>
</dbReference>
<dbReference type="PANTHER" id="PTHR24173:SF74">
    <property type="entry name" value="ANKYRIN REPEAT DOMAIN-CONTAINING PROTEIN 16"/>
    <property type="match status" value="1"/>
</dbReference>
<dbReference type="Pfam" id="PF12796">
    <property type="entry name" value="Ank_2"/>
    <property type="match status" value="2"/>
</dbReference>
<dbReference type="SMART" id="SM00248">
    <property type="entry name" value="ANK"/>
    <property type="match status" value="6"/>
</dbReference>
<name>A0A3G5A1F2_9VIRU</name>
<dbReference type="Gene3D" id="1.25.40.20">
    <property type="entry name" value="Ankyrin repeat-containing domain"/>
    <property type="match status" value="1"/>
</dbReference>
<dbReference type="PROSITE" id="PS50088">
    <property type="entry name" value="ANK_REPEAT"/>
    <property type="match status" value="1"/>
</dbReference>
<dbReference type="SUPFAM" id="SSF48403">
    <property type="entry name" value="Ankyrin repeat"/>
    <property type="match status" value="1"/>
</dbReference>
<dbReference type="EMBL" id="MK072170">
    <property type="protein sequence ID" value="AYV79693.1"/>
    <property type="molecule type" value="Genomic_DNA"/>
</dbReference>
<dbReference type="InterPro" id="IPR036770">
    <property type="entry name" value="Ankyrin_rpt-contain_sf"/>
</dbReference>